<proteinExistence type="predicted"/>
<evidence type="ECO:0000259" key="1">
    <source>
        <dbReference type="Pfam" id="PF25534"/>
    </source>
</evidence>
<keyword evidence="3" id="KW-1185">Reference proteome</keyword>
<dbReference type="PANTHER" id="PTHR36223:SF1">
    <property type="entry name" value="TRANSCRIPTION ELONGATION FACTOR EAF N-TERMINAL DOMAIN-CONTAINING PROTEIN"/>
    <property type="match status" value="1"/>
</dbReference>
<dbReference type="InterPro" id="IPR057678">
    <property type="entry name" value="DUF7918"/>
</dbReference>
<name>A0AAJ0BB51_9PEZI</name>
<protein>
    <recommendedName>
        <fullName evidence="1">DUF7918 domain-containing protein</fullName>
    </recommendedName>
</protein>
<accession>A0AAJ0BB51</accession>
<reference evidence="2" key="1">
    <citation type="submission" date="2023-06" db="EMBL/GenBank/DDBJ databases">
        <title>Genome-scale phylogeny and comparative genomics of the fungal order Sordariales.</title>
        <authorList>
            <consortium name="Lawrence Berkeley National Laboratory"/>
            <person name="Hensen N."/>
            <person name="Bonometti L."/>
            <person name="Westerberg I."/>
            <person name="Brannstrom I.O."/>
            <person name="Guillou S."/>
            <person name="Cros-Aarteil S."/>
            <person name="Calhoun S."/>
            <person name="Haridas S."/>
            <person name="Kuo A."/>
            <person name="Mondo S."/>
            <person name="Pangilinan J."/>
            <person name="Riley R."/>
            <person name="Labutti K."/>
            <person name="Andreopoulos B."/>
            <person name="Lipzen A."/>
            <person name="Chen C."/>
            <person name="Yanf M."/>
            <person name="Daum C."/>
            <person name="Ng V."/>
            <person name="Clum A."/>
            <person name="Steindorff A."/>
            <person name="Ohm R."/>
            <person name="Martin F."/>
            <person name="Silar P."/>
            <person name="Natvig D."/>
            <person name="Lalanne C."/>
            <person name="Gautier V."/>
            <person name="Ament-Velasquez S.L."/>
            <person name="Kruys A."/>
            <person name="Hutchinson M.I."/>
            <person name="Powell A.J."/>
            <person name="Barry K."/>
            <person name="Miller A.N."/>
            <person name="Grigoriev I.V."/>
            <person name="Debuchy R."/>
            <person name="Gladieux P."/>
            <person name="Thoren M.H."/>
            <person name="Johannesson H."/>
        </authorList>
    </citation>
    <scope>NUCLEOTIDE SEQUENCE</scope>
    <source>
        <strain evidence="2">PSN4</strain>
    </source>
</reference>
<evidence type="ECO:0000313" key="3">
    <source>
        <dbReference type="Proteomes" id="UP001239445"/>
    </source>
</evidence>
<feature type="domain" description="DUF7918" evidence="1">
    <location>
        <begin position="9"/>
        <end position="114"/>
    </location>
</feature>
<dbReference type="AlphaFoldDB" id="A0AAJ0BB51"/>
<dbReference type="PANTHER" id="PTHR36223">
    <property type="entry name" value="BETA-LACTAMASE-TYPE TRANSPEPTIDASE FOLD DOMAIN CONTAINING PROTEIN"/>
    <property type="match status" value="1"/>
</dbReference>
<dbReference type="Proteomes" id="UP001239445">
    <property type="component" value="Unassembled WGS sequence"/>
</dbReference>
<comment type="caution">
    <text evidence="2">The sequence shown here is derived from an EMBL/GenBank/DDBJ whole genome shotgun (WGS) entry which is preliminary data.</text>
</comment>
<gene>
    <name evidence="2" type="ORF">QBC47DRAFT_432335</name>
</gene>
<dbReference type="EMBL" id="MU839839">
    <property type="protein sequence ID" value="KAK1752691.1"/>
    <property type="molecule type" value="Genomic_DNA"/>
</dbReference>
<dbReference type="Pfam" id="PF25534">
    <property type="entry name" value="DUF7918"/>
    <property type="match status" value="1"/>
</dbReference>
<sequence length="255" mass="29043">MAVIECIPGIEVTIETDGQPLKEFDPCPHHDISTKQSFDLPTTNGSSRPQPIPHVVKYIEAKPGKPFGFRWKKFEHFEYRSHHIAVRARVNSRGDEGTSISPEEELVQTARAKYSGVLQVELFHMRAGGEVPREWTRHSPPELNFHEKVLKGSGVDCGVRYRTMDGLLKLGVVPKPSPREEVQNMTNEEVRTLAERLLEQQRTRESAMGANIKTEGLRGIKREHEKDPMDDTEFAFRYKTRRLSGGKLEVDLTDD</sequence>
<evidence type="ECO:0000313" key="2">
    <source>
        <dbReference type="EMBL" id="KAK1752691.1"/>
    </source>
</evidence>
<organism evidence="2 3">
    <name type="scientific">Echria macrotheca</name>
    <dbReference type="NCBI Taxonomy" id="438768"/>
    <lineage>
        <taxon>Eukaryota</taxon>
        <taxon>Fungi</taxon>
        <taxon>Dikarya</taxon>
        <taxon>Ascomycota</taxon>
        <taxon>Pezizomycotina</taxon>
        <taxon>Sordariomycetes</taxon>
        <taxon>Sordariomycetidae</taxon>
        <taxon>Sordariales</taxon>
        <taxon>Schizotheciaceae</taxon>
        <taxon>Echria</taxon>
    </lineage>
</organism>